<sequence>MRCYGRRLCAIIARLLDHAKIPNVLWNEYMLSYYGAFMQEPHDISFIVPNRLIDAAYRTLQAAGFTACPESDVDACERFQCPEDGMIPARHFHIESYWIVPARTYYLKLYGHAETLFSFPEPTLNEPSRDDKYYMSTRDESIPIQIGPLHDETLMLYVELNKRASADPYGLERYKIKLPNLTMLIHALILLRCRDEGYNSHCDDDWYRMLSSIRWYVIERGKMQIDSLEAVIQLIWDKLEIQYGNLWIRALRKKLRREGVLPHPFVDRACRCFRELDEWPSLLFHEQ</sequence>
<evidence type="ECO:0000313" key="2">
    <source>
        <dbReference type="Proteomes" id="UP000254937"/>
    </source>
</evidence>
<protein>
    <submittedName>
        <fullName evidence="1">Uncharacterized protein</fullName>
    </submittedName>
</protein>
<dbReference type="AlphaFoldDB" id="A0A370PUW8"/>
<name>A0A370PUW8_ASPPH</name>
<keyword evidence="2" id="KW-1185">Reference proteome</keyword>
<accession>A0A370PUW8</accession>
<proteinExistence type="predicted"/>
<dbReference type="Proteomes" id="UP000254937">
    <property type="component" value="Unassembled WGS sequence"/>
</dbReference>
<evidence type="ECO:0000313" key="1">
    <source>
        <dbReference type="EMBL" id="RDK45981.1"/>
    </source>
</evidence>
<organism evidence="1 2">
    <name type="scientific">Aspergillus phoenicis ATCC 13157</name>
    <dbReference type="NCBI Taxonomy" id="1353007"/>
    <lineage>
        <taxon>Eukaryota</taxon>
        <taxon>Fungi</taxon>
        <taxon>Dikarya</taxon>
        <taxon>Ascomycota</taxon>
        <taxon>Pezizomycotina</taxon>
        <taxon>Eurotiomycetes</taxon>
        <taxon>Eurotiomycetidae</taxon>
        <taxon>Eurotiales</taxon>
        <taxon>Aspergillaceae</taxon>
        <taxon>Aspergillus</taxon>
    </lineage>
</organism>
<reference evidence="1 2" key="1">
    <citation type="submission" date="2018-07" db="EMBL/GenBank/DDBJ databases">
        <title>Section-level genome sequencing of Aspergillus section Nigri to investigate inter- and intra-species variation.</title>
        <authorList>
            <consortium name="DOE Joint Genome Institute"/>
            <person name="Vesth T.C."/>
            <person name="Nybo J.L."/>
            <person name="Theobald S."/>
            <person name="Frisvad J.C."/>
            <person name="Larsen T.O."/>
            <person name="Nielsen K.F."/>
            <person name="Hoof J.B."/>
            <person name="Brandl J."/>
            <person name="Salamov A."/>
            <person name="Riley R."/>
            <person name="Gladden J.M."/>
            <person name="Phatale P."/>
            <person name="Nielsen M.T."/>
            <person name="Lyhne E.K."/>
            <person name="Kogle M.E."/>
            <person name="Strasser K."/>
            <person name="McDonnell E."/>
            <person name="Barry K."/>
            <person name="Clum A."/>
            <person name="Chen C."/>
            <person name="Nolan M."/>
            <person name="Sandor L."/>
            <person name="Kuo A."/>
            <person name="Lipzen A."/>
            <person name="Hainaut M."/>
            <person name="Drula E."/>
            <person name="Tsang A."/>
            <person name="Magnuson J.K."/>
            <person name="Henrissat B."/>
            <person name="Wiebenga A."/>
            <person name="Simmons B.A."/>
            <person name="Makela M.R."/>
            <person name="De vries R.P."/>
            <person name="Grigoriev I.V."/>
            <person name="Mortensen U.H."/>
            <person name="Baker S.E."/>
            <person name="Andersen M.R."/>
        </authorList>
    </citation>
    <scope>NUCLEOTIDE SEQUENCE [LARGE SCALE GENOMIC DNA]</scope>
    <source>
        <strain evidence="1 2">ATCC 13157</strain>
    </source>
</reference>
<gene>
    <name evidence="1" type="ORF">M752DRAFT_289508</name>
</gene>
<dbReference type="EMBL" id="KZ851846">
    <property type="protein sequence ID" value="RDK45981.1"/>
    <property type="molecule type" value="Genomic_DNA"/>
</dbReference>